<dbReference type="EMBL" id="FJUW01000020">
    <property type="protein sequence ID" value="CZT00758.1"/>
    <property type="molecule type" value="Genomic_DNA"/>
</dbReference>
<gene>
    <name evidence="2" type="ORF">RCO7_03107</name>
</gene>
<keyword evidence="3" id="KW-1185">Reference proteome</keyword>
<evidence type="ECO:0000256" key="1">
    <source>
        <dbReference type="SAM" id="MobiDB-lite"/>
    </source>
</evidence>
<protein>
    <submittedName>
        <fullName evidence="2">Uncharacterized protein</fullName>
    </submittedName>
</protein>
<feature type="region of interest" description="Disordered" evidence="1">
    <location>
        <begin position="33"/>
        <end position="67"/>
    </location>
</feature>
<sequence>MPPKTNLRGFLRKDIRRNKITTAPLKGRTLAFPKPVTEEANELDYPFDEDITESKENNPGSKPDSMSVKPIVKEMTMEQKRQEILQQFISKSNETRMFTRKDTNTESLFLKGLKKDLEELVTREEQASREEKSKLRLEKSTLIRKITSVETEEKGNRARQLKSNLDEFSRCLPACTSEEKNTTKAKAKQIAKAFAGFEKTPSKRNRENTDNDLDGEERLRMGKSYKRPAMEVTGHWGMTVHDYFPDFEGNGLDRDALTAEEKLLNRRELAELGEALAKAERKKRLLEK</sequence>
<dbReference type="AlphaFoldDB" id="A0A1E1KRY1"/>
<comment type="caution">
    <text evidence="2">The sequence shown here is derived from an EMBL/GenBank/DDBJ whole genome shotgun (WGS) entry which is preliminary data.</text>
</comment>
<feature type="compositionally biased region" description="Acidic residues" evidence="1">
    <location>
        <begin position="39"/>
        <end position="51"/>
    </location>
</feature>
<reference evidence="3" key="1">
    <citation type="submission" date="2016-03" db="EMBL/GenBank/DDBJ databases">
        <authorList>
            <person name="Ploux O."/>
        </authorList>
    </citation>
    <scope>NUCLEOTIDE SEQUENCE [LARGE SCALE GENOMIC DNA]</scope>
    <source>
        <strain evidence="3">UK7</strain>
    </source>
</reference>
<organism evidence="2 3">
    <name type="scientific">Rhynchosporium graminicola</name>
    <dbReference type="NCBI Taxonomy" id="2792576"/>
    <lineage>
        <taxon>Eukaryota</taxon>
        <taxon>Fungi</taxon>
        <taxon>Dikarya</taxon>
        <taxon>Ascomycota</taxon>
        <taxon>Pezizomycotina</taxon>
        <taxon>Leotiomycetes</taxon>
        <taxon>Helotiales</taxon>
        <taxon>Ploettnerulaceae</taxon>
        <taxon>Rhynchosporium</taxon>
    </lineage>
</organism>
<dbReference type="InParanoid" id="A0A1E1KRY1"/>
<name>A0A1E1KRY1_9HELO</name>
<accession>A0A1E1KRY1</accession>
<proteinExistence type="predicted"/>
<evidence type="ECO:0000313" key="2">
    <source>
        <dbReference type="EMBL" id="CZT00758.1"/>
    </source>
</evidence>
<dbReference type="Proteomes" id="UP000178129">
    <property type="component" value="Unassembled WGS sequence"/>
</dbReference>
<evidence type="ECO:0000313" key="3">
    <source>
        <dbReference type="Proteomes" id="UP000178129"/>
    </source>
</evidence>